<name>A0A1J4J9P8_9EUKA</name>
<dbReference type="VEuPathDB" id="TrichDB:TRFO_37973"/>
<dbReference type="SUPFAM" id="SSF49899">
    <property type="entry name" value="Concanavalin A-like lectins/glucanases"/>
    <property type="match status" value="1"/>
</dbReference>
<sequence length="823" mass="96459">MDYVIWIISKFNESKKFSPYPFREIPKIELTGIGVPFYKNHAYCLPDESFETLNEKFTSIPETLSKIIQSQDEKSSFFRLIENVLLSIPDRKSYISNENIQQDNEVLDSEKNNMKSHFFTLLSFILELINHFNTETVYDLIFADLNHFKESWAPKIIDYLYPADKSYVNQALQDLFGILFYKCYLHLENKRKFLLDELSFVIDSRTTQTYLQTKPYMDQFLPLLNTILIKTDTKFGSIVVSSQLFKTLIRESKIDVRVFDLFSTIIYAYPIECFTTSLLTSFFIETYDHDLFYNSIVRCLANGLHNLCQVKDQNESRYLFNHFISILPALFSKRSERCHDLIDMLTRTVLSFENSMFIIFFSSGILEVITRQCISLKTETMLRSTFRLFTAISQQTPKNLKLMSNPKAPIFNLFSEFFTRNAFDFEIVDALFEFAIVPSPDMTKNKSFDYKDYSSDHYFRNPMAVSLIFYWIQGRKNESEIIQLLIVMTDRHSVNAYQLQKAHVPLMILTRLKKVSNDNNLAQDYCDLLYTIWRQGAPVSDIFRAISIMKTIDSPHLIIDNFNRLLRQEKKNHAVSFWFDGKDSGFSGPKFDFEKTFDTLCISLSFYSDYLPINDTYPLLFFKNEKADRIEFGLTQNNIYFSLNDKGQQLFKTCFLKGVWYNVAFIINPKGIKLIVDNSKGSLQIKRNVYRDSIFRKVVDSNRALTDPEVFTANFQITQSIKMFIGRKSNHTAFFKGLIGTVYVFNEYIPNEDYAHIDPLTISSALKEHLIGIYNPRINIENNKYYLNDHQHSLVLLLHLKLLMYPMLSYHSLKNLLKLVNQQ</sequence>
<protein>
    <submittedName>
        <fullName evidence="1">Uncharacterized protein</fullName>
    </submittedName>
</protein>
<dbReference type="RefSeq" id="XP_068349059.1">
    <property type="nucleotide sequence ID" value="XM_068511754.1"/>
</dbReference>
<dbReference type="Proteomes" id="UP000179807">
    <property type="component" value="Unassembled WGS sequence"/>
</dbReference>
<proteinExistence type="predicted"/>
<dbReference type="InterPro" id="IPR013320">
    <property type="entry name" value="ConA-like_dom_sf"/>
</dbReference>
<evidence type="ECO:0000313" key="1">
    <source>
        <dbReference type="EMBL" id="OHS95922.1"/>
    </source>
</evidence>
<dbReference type="GeneID" id="94846458"/>
<keyword evidence="2" id="KW-1185">Reference proteome</keyword>
<dbReference type="AlphaFoldDB" id="A0A1J4J9P8"/>
<organism evidence="1 2">
    <name type="scientific">Tritrichomonas foetus</name>
    <dbReference type="NCBI Taxonomy" id="1144522"/>
    <lineage>
        <taxon>Eukaryota</taxon>
        <taxon>Metamonada</taxon>
        <taxon>Parabasalia</taxon>
        <taxon>Tritrichomonadida</taxon>
        <taxon>Tritrichomonadidae</taxon>
        <taxon>Tritrichomonas</taxon>
    </lineage>
</organism>
<evidence type="ECO:0000313" key="2">
    <source>
        <dbReference type="Proteomes" id="UP000179807"/>
    </source>
</evidence>
<accession>A0A1J4J9P8</accession>
<comment type="caution">
    <text evidence="1">The sequence shown here is derived from an EMBL/GenBank/DDBJ whole genome shotgun (WGS) entry which is preliminary data.</text>
</comment>
<gene>
    <name evidence="1" type="ORF">TRFO_37973</name>
</gene>
<dbReference type="EMBL" id="MLAK01001213">
    <property type="protein sequence ID" value="OHS95922.1"/>
    <property type="molecule type" value="Genomic_DNA"/>
</dbReference>
<reference evidence="1" key="1">
    <citation type="submission" date="2016-10" db="EMBL/GenBank/DDBJ databases">
        <authorList>
            <person name="Benchimol M."/>
            <person name="Almeida L.G."/>
            <person name="Vasconcelos A.T."/>
            <person name="Perreira-Neves A."/>
            <person name="Rosa I.A."/>
            <person name="Tasca T."/>
            <person name="Bogo M.R."/>
            <person name="de Souza W."/>
        </authorList>
    </citation>
    <scope>NUCLEOTIDE SEQUENCE [LARGE SCALE GENOMIC DNA]</scope>
    <source>
        <strain evidence="1">K</strain>
    </source>
</reference>